<dbReference type="AlphaFoldDB" id="A0A835J1X4"/>
<gene>
    <name evidence="1" type="ORF">IFM89_033251</name>
</gene>
<organism evidence="1 2">
    <name type="scientific">Coptis chinensis</name>
    <dbReference type="NCBI Taxonomy" id="261450"/>
    <lineage>
        <taxon>Eukaryota</taxon>
        <taxon>Viridiplantae</taxon>
        <taxon>Streptophyta</taxon>
        <taxon>Embryophyta</taxon>
        <taxon>Tracheophyta</taxon>
        <taxon>Spermatophyta</taxon>
        <taxon>Magnoliopsida</taxon>
        <taxon>Ranunculales</taxon>
        <taxon>Ranunculaceae</taxon>
        <taxon>Coptidoideae</taxon>
        <taxon>Coptis</taxon>
    </lineage>
</organism>
<dbReference type="Proteomes" id="UP000631114">
    <property type="component" value="Unassembled WGS sequence"/>
</dbReference>
<dbReference type="InterPro" id="IPR032675">
    <property type="entry name" value="LRR_dom_sf"/>
</dbReference>
<evidence type="ECO:0000313" key="1">
    <source>
        <dbReference type="EMBL" id="KAF9626432.1"/>
    </source>
</evidence>
<accession>A0A835J1X4</accession>
<dbReference type="SUPFAM" id="SSF52058">
    <property type="entry name" value="L domain-like"/>
    <property type="match status" value="1"/>
</dbReference>
<reference evidence="1 2" key="1">
    <citation type="submission" date="2020-10" db="EMBL/GenBank/DDBJ databases">
        <title>The Coptis chinensis genome and diversification of protoberbering-type alkaloids.</title>
        <authorList>
            <person name="Wang B."/>
            <person name="Shu S."/>
            <person name="Song C."/>
            <person name="Liu Y."/>
        </authorList>
    </citation>
    <scope>NUCLEOTIDE SEQUENCE [LARGE SCALE GENOMIC DNA]</scope>
    <source>
        <strain evidence="1">HL-2020</strain>
        <tissue evidence="1">Leaf</tissue>
    </source>
</reference>
<comment type="caution">
    <text evidence="1">The sequence shown here is derived from an EMBL/GenBank/DDBJ whole genome shotgun (WGS) entry which is preliminary data.</text>
</comment>
<name>A0A835J1X4_9MAGN</name>
<dbReference type="EMBL" id="JADFTS010000001">
    <property type="protein sequence ID" value="KAF9626432.1"/>
    <property type="molecule type" value="Genomic_DNA"/>
</dbReference>
<proteinExistence type="predicted"/>
<sequence length="106" mass="11039">MKGTLSPLLGELQFLEALVIGGMKQIGGSIPETLSKQVHLTQLVLEENILEGSIPSSLGSLGGWAAALRNDTGEVIPANNGSLVELRAVAHGMGMALRHGSKEIIV</sequence>
<keyword evidence="2" id="KW-1185">Reference proteome</keyword>
<dbReference type="Gene3D" id="3.80.10.10">
    <property type="entry name" value="Ribonuclease Inhibitor"/>
    <property type="match status" value="1"/>
</dbReference>
<evidence type="ECO:0000313" key="2">
    <source>
        <dbReference type="Proteomes" id="UP000631114"/>
    </source>
</evidence>
<protein>
    <submittedName>
        <fullName evidence="1">Uncharacterized protein</fullName>
    </submittedName>
</protein>